<proteinExistence type="predicted"/>
<protein>
    <recommendedName>
        <fullName evidence="4">Peptidase M1 membrane alanine aminopeptidase domain-containing protein</fullName>
    </recommendedName>
</protein>
<dbReference type="PANTHER" id="PTHR45726">
    <property type="entry name" value="LEUKOTRIENE A-4 HYDROLASE"/>
    <property type="match status" value="1"/>
</dbReference>
<evidence type="ECO:0000256" key="1">
    <source>
        <dbReference type="PIRSR" id="PIRSR634015-3"/>
    </source>
</evidence>
<dbReference type="Gene3D" id="1.10.390.10">
    <property type="entry name" value="Neutral Protease Domain 2"/>
    <property type="match status" value="1"/>
</dbReference>
<dbReference type="GO" id="GO:0008237">
    <property type="term" value="F:metallopeptidase activity"/>
    <property type="evidence" value="ECO:0007669"/>
    <property type="project" value="InterPro"/>
</dbReference>
<feature type="binding site" evidence="1">
    <location>
        <position position="362"/>
    </location>
    <ligand>
        <name>Zn(2+)</name>
        <dbReference type="ChEBI" id="CHEBI:29105"/>
        <note>catalytic</note>
    </ligand>
</feature>
<organism evidence="5">
    <name type="scientific">uncultured Blastococcus sp</name>
    <dbReference type="NCBI Taxonomy" id="217144"/>
    <lineage>
        <taxon>Bacteria</taxon>
        <taxon>Bacillati</taxon>
        <taxon>Actinomycetota</taxon>
        <taxon>Actinomycetes</taxon>
        <taxon>Geodermatophilales</taxon>
        <taxon>Geodermatophilaceae</taxon>
        <taxon>Blastococcus</taxon>
        <taxon>environmental samples</taxon>
    </lineage>
</organism>
<feature type="binding site" evidence="1">
    <location>
        <position position="343"/>
    </location>
    <ligand>
        <name>Zn(2+)</name>
        <dbReference type="ChEBI" id="CHEBI:29105"/>
        <note>catalytic</note>
    </ligand>
</feature>
<accession>A0A6J4HF66</accession>
<evidence type="ECO:0000313" key="5">
    <source>
        <dbReference type="EMBL" id="CAA9220453.1"/>
    </source>
</evidence>
<evidence type="ECO:0000256" key="2">
    <source>
        <dbReference type="SAM" id="MobiDB-lite"/>
    </source>
</evidence>
<keyword evidence="1" id="KW-0479">Metal-binding</keyword>
<feature type="chain" id="PRO_5026727880" description="Peptidase M1 membrane alanine aminopeptidase domain-containing protein" evidence="3">
    <location>
        <begin position="33"/>
        <end position="476"/>
    </location>
</feature>
<dbReference type="GO" id="GO:0008270">
    <property type="term" value="F:zinc ion binding"/>
    <property type="evidence" value="ECO:0007669"/>
    <property type="project" value="InterPro"/>
</dbReference>
<name>A0A6J4HF66_9ACTN</name>
<dbReference type="InterPro" id="IPR034015">
    <property type="entry name" value="M1_LTA4H"/>
</dbReference>
<comment type="cofactor">
    <cofactor evidence="1">
        <name>Zn(2+)</name>
        <dbReference type="ChEBI" id="CHEBI:29105"/>
    </cofactor>
    <text evidence="1">Binds 1 zinc ion per subunit.</text>
</comment>
<dbReference type="SUPFAM" id="SSF55486">
    <property type="entry name" value="Metalloproteases ('zincins'), catalytic domain"/>
    <property type="match status" value="1"/>
</dbReference>
<keyword evidence="3" id="KW-0732">Signal</keyword>
<dbReference type="EMBL" id="CADCTI010000052">
    <property type="protein sequence ID" value="CAA9220453.1"/>
    <property type="molecule type" value="Genomic_DNA"/>
</dbReference>
<dbReference type="PROSITE" id="PS51257">
    <property type="entry name" value="PROKAR_LIPOPROTEIN"/>
    <property type="match status" value="1"/>
</dbReference>
<dbReference type="PANTHER" id="PTHR45726:SF3">
    <property type="entry name" value="LEUKOTRIENE A-4 HYDROLASE"/>
    <property type="match status" value="1"/>
</dbReference>
<sequence>MRRRTVQRRSRLLAGAAAGLLLAGCTSSSDDAAGGGPAPECPTADRAAPAPDRPVIDVEFRLDDDLRTVTGTETVTFTPDLPVEELWFRLIPNAPQSAGHRLSIDEVRGDDVTGGGYVDAGAARGTPGGLYRVDLRNPVAAGGTVEVEVDFTLRLTTERTPAGFDRLGVEDDVTWWASGLPLLTWERGHGWATDPFVEVSGETTANEAADTTVRVSAPEDLVVLMSGAQAEPGEPADGRRIWESHEPVARDLSVAVGDFDTAVAETGGTTVTVGVLPGADESAADLADDTVDAIRRVEGRFGPFPYQTLTVPFVADGGGGEEYSSSILMGDDDFGLLLHEVAHMWFYGMVGNSQFRDPWLDEAFATFAESLGTDAHGHDGQLDVDGDVGGAMTEFSDQDDYEELVYGKGAAALAAAREAAGEEDFDAAVRCYVETQAWTIARPEDLADALEGLDSALDVLVEAGALDRRDVETAAN</sequence>
<dbReference type="InterPro" id="IPR014782">
    <property type="entry name" value="Peptidase_M1_dom"/>
</dbReference>
<evidence type="ECO:0000259" key="4">
    <source>
        <dbReference type="Pfam" id="PF01433"/>
    </source>
</evidence>
<dbReference type="InterPro" id="IPR027268">
    <property type="entry name" value="Peptidase_M4/M1_CTD_sf"/>
</dbReference>
<evidence type="ECO:0000256" key="3">
    <source>
        <dbReference type="SAM" id="SignalP"/>
    </source>
</evidence>
<feature type="region of interest" description="Disordered" evidence="2">
    <location>
        <begin position="28"/>
        <end position="52"/>
    </location>
</feature>
<dbReference type="AlphaFoldDB" id="A0A6J4HF66"/>
<feature type="domain" description="Peptidase M1 membrane alanine aminopeptidase" evidence="4">
    <location>
        <begin position="336"/>
        <end position="378"/>
    </location>
</feature>
<gene>
    <name evidence="5" type="ORF">AVDCRST_MAG57-548</name>
</gene>
<reference evidence="5" key="1">
    <citation type="submission" date="2020-02" db="EMBL/GenBank/DDBJ databases">
        <authorList>
            <person name="Meier V. D."/>
        </authorList>
    </citation>
    <scope>NUCLEOTIDE SEQUENCE</scope>
    <source>
        <strain evidence="5">AVDCRST_MAG57</strain>
    </source>
</reference>
<keyword evidence="1" id="KW-0862">Zinc</keyword>
<feature type="signal peptide" evidence="3">
    <location>
        <begin position="1"/>
        <end position="32"/>
    </location>
</feature>
<feature type="binding site" evidence="1">
    <location>
        <position position="339"/>
    </location>
    <ligand>
        <name>Zn(2+)</name>
        <dbReference type="ChEBI" id="CHEBI:29105"/>
        <note>catalytic</note>
    </ligand>
</feature>
<dbReference type="Pfam" id="PF01433">
    <property type="entry name" value="Peptidase_M1"/>
    <property type="match status" value="1"/>
</dbReference>